<dbReference type="Pfam" id="PF00034">
    <property type="entry name" value="Cytochrom_C"/>
    <property type="match status" value="1"/>
</dbReference>
<dbReference type="PANTHER" id="PTHR47235">
    <property type="entry name" value="BLR6548 PROTEIN"/>
    <property type="match status" value="1"/>
</dbReference>
<dbReference type="STRING" id="1192034.CAP_0845"/>
<dbReference type="SUPFAM" id="SSF53822">
    <property type="entry name" value="Periplasmic binding protein-like I"/>
    <property type="match status" value="1"/>
</dbReference>
<accession>A0A017STX4</accession>
<dbReference type="PANTHER" id="PTHR47235:SF1">
    <property type="entry name" value="BLR6548 PROTEIN"/>
    <property type="match status" value="1"/>
</dbReference>
<evidence type="ECO:0000256" key="4">
    <source>
        <dbReference type="ARBA" id="ARBA00022729"/>
    </source>
</evidence>
<dbReference type="InterPro" id="IPR036909">
    <property type="entry name" value="Cyt_c-like_dom_sf"/>
</dbReference>
<keyword evidence="5 6" id="KW-0408">Iron</keyword>
<dbReference type="Proteomes" id="UP000019678">
    <property type="component" value="Unassembled WGS sequence"/>
</dbReference>
<dbReference type="GO" id="GO:0020037">
    <property type="term" value="F:heme binding"/>
    <property type="evidence" value="ECO:0007669"/>
    <property type="project" value="InterPro"/>
</dbReference>
<dbReference type="EMBL" id="ASRX01000111">
    <property type="protein sequence ID" value="EYF00438.1"/>
    <property type="molecule type" value="Genomic_DNA"/>
</dbReference>
<evidence type="ECO:0000259" key="7">
    <source>
        <dbReference type="PROSITE" id="PS51007"/>
    </source>
</evidence>
<evidence type="ECO:0000256" key="5">
    <source>
        <dbReference type="ARBA" id="ARBA00023004"/>
    </source>
</evidence>
<evidence type="ECO:0000313" key="9">
    <source>
        <dbReference type="Proteomes" id="UP000019678"/>
    </source>
</evidence>
<reference evidence="8 9" key="1">
    <citation type="submission" date="2013-05" db="EMBL/GenBank/DDBJ databases">
        <title>Genome assembly of Chondromyces apiculatus DSM 436.</title>
        <authorList>
            <person name="Sharma G."/>
            <person name="Khatri I."/>
            <person name="Kaur C."/>
            <person name="Mayilraj S."/>
            <person name="Subramanian S."/>
        </authorList>
    </citation>
    <scope>NUCLEOTIDE SEQUENCE [LARGE SCALE GENOMIC DNA]</scope>
    <source>
        <strain evidence="8 9">DSM 436</strain>
    </source>
</reference>
<feature type="domain" description="Cytochrome c" evidence="7">
    <location>
        <begin position="49"/>
        <end position="174"/>
    </location>
</feature>
<sequence>MAFSPRRPLSGLLRGATIALCGLAFFAPGREGRAPSARAADSPCAELTPSARRGRSIFHRGVTWDGRSLEGAIVGGAVHLSGREAACARCHGPGGEGTEEGGVKAPPIAAEQLASTTRERVAYTSASLADAIRRGRAPGLRGPGVPRALHPVMPRYTLTDADFADLGGYLACVGHDLDPGVTPGTVTLGTALPLTGPSASLGSAARAVLSAVFDEVNAQGGLYRRHLVLAVEDSAAPGGEAAATTRLLERGVLALVGSAWGGNPTLAARLEDERVPLVGPVGQGASPGGDVVFQIQPGPDVLARVAVQHLAGIDAATRAAGAREGAAVLVVHAGRPQGEAWAAGARTEALRHGLGVPEVLAFEPGALDTTALASAARKPGRRALLFWGPGEDLARCAELLRAPRGRSDVALYAPLGAVGDDPEVRRRLGAQALLVYPGPLGEEARVSGEALRAFLRKAQIPSENAPMSVEAAAYAAARTTIEALKRAGVHVTRERIIAALEGVRGFDAGPIPPVSFARNRRVGVLGASLVRLDPATGDAARASGWIEVVP</sequence>
<dbReference type="SUPFAM" id="SSF46626">
    <property type="entry name" value="Cytochrome c"/>
    <property type="match status" value="1"/>
</dbReference>
<protein>
    <recommendedName>
        <fullName evidence="7">Cytochrome c domain-containing protein</fullName>
    </recommendedName>
</protein>
<dbReference type="eggNOG" id="COG2010">
    <property type="taxonomic scope" value="Bacteria"/>
</dbReference>
<dbReference type="RefSeq" id="WP_052376843.1">
    <property type="nucleotide sequence ID" value="NZ_ASRX01000111.1"/>
</dbReference>
<dbReference type="InterPro" id="IPR028081">
    <property type="entry name" value="Leu-bd"/>
</dbReference>
<keyword evidence="4" id="KW-0732">Signal</keyword>
<dbReference type="GO" id="GO:0046872">
    <property type="term" value="F:metal ion binding"/>
    <property type="evidence" value="ECO:0007669"/>
    <property type="project" value="UniProtKB-KW"/>
</dbReference>
<name>A0A017STX4_9BACT</name>
<organism evidence="8 9">
    <name type="scientific">Chondromyces apiculatus DSM 436</name>
    <dbReference type="NCBI Taxonomy" id="1192034"/>
    <lineage>
        <taxon>Bacteria</taxon>
        <taxon>Pseudomonadati</taxon>
        <taxon>Myxococcota</taxon>
        <taxon>Polyangia</taxon>
        <taxon>Polyangiales</taxon>
        <taxon>Polyangiaceae</taxon>
        <taxon>Chondromyces</taxon>
    </lineage>
</organism>
<comment type="similarity">
    <text evidence="1">Belongs to the leucine-binding protein family.</text>
</comment>
<dbReference type="InterPro" id="IPR009056">
    <property type="entry name" value="Cyt_c-like_dom"/>
</dbReference>
<dbReference type="Gene3D" id="1.10.760.10">
    <property type="entry name" value="Cytochrome c-like domain"/>
    <property type="match status" value="1"/>
</dbReference>
<gene>
    <name evidence="8" type="ORF">CAP_0845</name>
</gene>
<comment type="caution">
    <text evidence="8">The sequence shown here is derived from an EMBL/GenBank/DDBJ whole genome shotgun (WGS) entry which is preliminary data.</text>
</comment>
<keyword evidence="3 6" id="KW-0479">Metal-binding</keyword>
<evidence type="ECO:0000256" key="1">
    <source>
        <dbReference type="ARBA" id="ARBA00010062"/>
    </source>
</evidence>
<dbReference type="InterPro" id="IPR028082">
    <property type="entry name" value="Peripla_BP_I"/>
</dbReference>
<dbReference type="PROSITE" id="PS51007">
    <property type="entry name" value="CYTC"/>
    <property type="match status" value="1"/>
</dbReference>
<evidence type="ECO:0000256" key="3">
    <source>
        <dbReference type="ARBA" id="ARBA00022723"/>
    </source>
</evidence>
<keyword evidence="9" id="KW-1185">Reference proteome</keyword>
<evidence type="ECO:0000256" key="2">
    <source>
        <dbReference type="ARBA" id="ARBA00022617"/>
    </source>
</evidence>
<dbReference type="GO" id="GO:0009055">
    <property type="term" value="F:electron transfer activity"/>
    <property type="evidence" value="ECO:0007669"/>
    <property type="project" value="InterPro"/>
</dbReference>
<evidence type="ECO:0000256" key="6">
    <source>
        <dbReference type="PROSITE-ProRule" id="PRU00433"/>
    </source>
</evidence>
<evidence type="ECO:0000313" key="8">
    <source>
        <dbReference type="EMBL" id="EYF00438.1"/>
    </source>
</evidence>
<dbReference type="eggNOG" id="COG0683">
    <property type="taxonomic scope" value="Bacteria"/>
</dbReference>
<keyword evidence="2 6" id="KW-0349">Heme</keyword>
<dbReference type="Pfam" id="PF13458">
    <property type="entry name" value="Peripla_BP_6"/>
    <property type="match status" value="1"/>
</dbReference>
<dbReference type="Gene3D" id="3.40.50.2300">
    <property type="match status" value="2"/>
</dbReference>
<proteinExistence type="inferred from homology"/>
<dbReference type="AlphaFoldDB" id="A0A017STX4"/>